<evidence type="ECO:0000256" key="8">
    <source>
        <dbReference type="ARBA" id="ARBA00023125"/>
    </source>
</evidence>
<feature type="site" description="Interaction with DNA" evidence="11">
    <location>
        <position position="652"/>
    </location>
</feature>
<dbReference type="InterPro" id="IPR006171">
    <property type="entry name" value="TOPRIM_dom"/>
</dbReference>
<dbReference type="RefSeq" id="WP_008853325.1">
    <property type="nucleotide sequence ID" value="NZ_JOPB01000007.1"/>
</dbReference>
<feature type="domain" description="Toprim" evidence="13">
    <location>
        <begin position="449"/>
        <end position="563"/>
    </location>
</feature>
<sequence length="668" mass="74269">MSDLFSSNDSKNTQLPPSASSDSNSYNANDIEVLEGLEPVRRRPGMYIGGTDEGAYHHMASEILDNSMDEAVGGFANLIQVSLDIGNKLTIRDNGRGIPVDPHPKFKDKSALEVILTTLHAGGKFSNKVYNTAGGLHGVGSSVVNALSSWMEVEIARDKILWKQTYERGNPVTPLIQVGPIQNRRGTQISFIPDTEIFGDIHFSPKQLFKLCRAKAFLFKGVTIRWSCDESLIKNNDIPTQTTLHFPNGLEDSLKEEIDPNNLVCPIWSGDVALPTDTDGQDTGRIEWSIAWLTKGDSSLSSFCNTIPTPLGGTHEQGFRNALLKGIRAWGDQRANKRASIITADDVLGSLAAKLSVFIRDPEFQGQTKEKLSSKETVKLVETALRDRLDHWLAADPSQADTLFLSILEKAEDRLRRKENKDTPRKSATKRLRLPGKLTDCTKENAAITEIFIVEGDSAGGSAKQARNRETQAILPLRGKILNVASASNQKLNNNQELKDLIEALGCGIGSHFDIQKLRYGRVIIMTDADVDGAHIASLLMTFFYQELPELVHQGKIYLAQPPLYRLTQGEKSIYAMDDKDKEKKQNKLSQNRGKVEVSRFKGLGEMPPKDLKETTMDPKHRTLLKVTIPQEDIEFTEERVSNLMGKKSEMRFQFIQEHAGSVEMLDI</sequence>
<dbReference type="GO" id="GO:0005694">
    <property type="term" value="C:chromosome"/>
    <property type="evidence" value="ECO:0007669"/>
    <property type="project" value="InterPro"/>
</dbReference>
<dbReference type="GO" id="GO:0007059">
    <property type="term" value="P:chromosome segregation"/>
    <property type="evidence" value="ECO:0007669"/>
    <property type="project" value="UniProtKB-UniRule"/>
</dbReference>
<dbReference type="GO" id="GO:0005524">
    <property type="term" value="F:ATP binding"/>
    <property type="evidence" value="ECO:0007669"/>
    <property type="project" value="UniProtKB-UniRule"/>
</dbReference>
<dbReference type="SUPFAM" id="SSF56719">
    <property type="entry name" value="Type II DNA topoisomerase"/>
    <property type="match status" value="1"/>
</dbReference>
<dbReference type="PANTHER" id="PTHR45866">
    <property type="entry name" value="DNA GYRASE/TOPOISOMERASE SUBUNIT B"/>
    <property type="match status" value="1"/>
</dbReference>
<evidence type="ECO:0000313" key="15">
    <source>
        <dbReference type="Proteomes" id="UP000194946"/>
    </source>
</evidence>
<evidence type="ECO:0000256" key="6">
    <source>
        <dbReference type="ARBA" id="ARBA00022842"/>
    </source>
</evidence>
<dbReference type="Gene3D" id="3.30.230.10">
    <property type="match status" value="1"/>
</dbReference>
<evidence type="ECO:0000256" key="4">
    <source>
        <dbReference type="ARBA" id="ARBA00022741"/>
    </source>
</evidence>
<dbReference type="InterPro" id="IPR002288">
    <property type="entry name" value="DNA_gyrase_B_C"/>
</dbReference>
<comment type="similarity">
    <text evidence="11">Belongs to the type II topoisomerase family. ParE type 1 subfamily.</text>
</comment>
<comment type="caution">
    <text evidence="14">The sequence shown here is derived from an EMBL/GenBank/DDBJ whole genome shotgun (WGS) entry which is preliminary data.</text>
</comment>
<dbReference type="Gene3D" id="3.30.565.10">
    <property type="entry name" value="Histidine kinase-like ATPase, C-terminal domain"/>
    <property type="match status" value="1"/>
</dbReference>
<dbReference type="InterPro" id="IPR013760">
    <property type="entry name" value="Topo_IIA-like_dom_sf"/>
</dbReference>
<gene>
    <name evidence="11" type="primary">parE</name>
    <name evidence="14" type="ORF">HK18_09245</name>
</gene>
<accession>A0A251ZU81</accession>
<dbReference type="PROSITE" id="PS00177">
    <property type="entry name" value="TOPOISOMERASE_II"/>
    <property type="match status" value="1"/>
</dbReference>
<dbReference type="SMART" id="SM00387">
    <property type="entry name" value="HATPase_c"/>
    <property type="match status" value="1"/>
</dbReference>
<evidence type="ECO:0000256" key="12">
    <source>
        <dbReference type="SAM" id="MobiDB-lite"/>
    </source>
</evidence>
<dbReference type="NCBIfam" id="TIGR01055">
    <property type="entry name" value="parE_Gneg"/>
    <property type="match status" value="1"/>
</dbReference>
<feature type="binding site" evidence="11">
    <location>
        <begin position="135"/>
        <end position="141"/>
    </location>
    <ligand>
        <name>ATP</name>
        <dbReference type="ChEBI" id="CHEBI:30616"/>
    </ligand>
</feature>
<dbReference type="Pfam" id="PF01751">
    <property type="entry name" value="Toprim"/>
    <property type="match status" value="1"/>
</dbReference>
<dbReference type="Pfam" id="PF00204">
    <property type="entry name" value="DNA_gyraseB"/>
    <property type="match status" value="1"/>
</dbReference>
<dbReference type="InterPro" id="IPR013506">
    <property type="entry name" value="Topo_IIA_bsu_dom2"/>
</dbReference>
<feature type="site" description="Interaction with DNA" evidence="11">
    <location>
        <position position="483"/>
    </location>
</feature>
<keyword evidence="7 11" id="KW-0799">Topoisomerase</keyword>
<feature type="site" description="Interaction with DNA" evidence="11">
    <location>
        <position position="535"/>
    </location>
</feature>
<dbReference type="FunFam" id="3.40.50.670:FF:000006">
    <property type="entry name" value="DNA topoisomerase (ATP-hydrolyzing)"/>
    <property type="match status" value="1"/>
</dbReference>
<dbReference type="InterPro" id="IPR005737">
    <property type="entry name" value="TopoIV_B_Gneg"/>
</dbReference>
<reference evidence="15" key="1">
    <citation type="submission" date="2014-06" db="EMBL/GenBank/DDBJ databases">
        <authorList>
            <person name="Winans N.J."/>
            <person name="Newell P.D."/>
            <person name="Douglas A.E."/>
        </authorList>
    </citation>
    <scope>NUCLEOTIDE SEQUENCE [LARGE SCALE GENOMIC DNA]</scope>
    <source>
        <strain evidence="15">DmL_052</strain>
    </source>
</reference>
<comment type="function">
    <text evidence="11">Topoisomerase IV is essential for chromosome segregation. It relaxes supercoiled DNA. Performs the decatenation events required during the replication of a circular DNA molecule.</text>
</comment>
<keyword evidence="5 11" id="KW-0067">ATP-binding</keyword>
<dbReference type="EC" id="5.6.2.2" evidence="11"/>
<feature type="binding site" evidence="11">
    <location>
        <position position="93"/>
    </location>
    <ligand>
        <name>ATP</name>
        <dbReference type="ChEBI" id="CHEBI:30616"/>
    </ligand>
</feature>
<dbReference type="PROSITE" id="PS50880">
    <property type="entry name" value="TOPRIM"/>
    <property type="match status" value="1"/>
</dbReference>
<feature type="compositionally biased region" description="Polar residues" evidence="12">
    <location>
        <begin position="1"/>
        <end position="17"/>
    </location>
</feature>
<dbReference type="InterPro" id="IPR020568">
    <property type="entry name" value="Ribosomal_Su5_D2-typ_SF"/>
</dbReference>
<feature type="binding site" evidence="11">
    <location>
        <position position="26"/>
    </location>
    <ligand>
        <name>ATP</name>
        <dbReference type="ChEBI" id="CHEBI:30616"/>
    </ligand>
</feature>
<evidence type="ECO:0000256" key="3">
    <source>
        <dbReference type="ARBA" id="ARBA00022723"/>
    </source>
</evidence>
<dbReference type="EMBL" id="JOPB01000007">
    <property type="protein sequence ID" value="OUI78222.1"/>
    <property type="molecule type" value="Genomic_DNA"/>
</dbReference>
<dbReference type="Pfam" id="PF02518">
    <property type="entry name" value="HATPase_c"/>
    <property type="match status" value="1"/>
</dbReference>
<evidence type="ECO:0000313" key="14">
    <source>
        <dbReference type="EMBL" id="OUI78222.1"/>
    </source>
</evidence>
<dbReference type="InterPro" id="IPR000565">
    <property type="entry name" value="Topo_IIA_B"/>
</dbReference>
<comment type="catalytic activity">
    <reaction evidence="1 11">
        <text>ATP-dependent breakage, passage and rejoining of double-stranded DNA.</text>
        <dbReference type="EC" id="5.6.2.2"/>
    </reaction>
</comment>
<dbReference type="GO" id="GO:0003918">
    <property type="term" value="F:DNA topoisomerase type II (double strand cut, ATP-hydrolyzing) activity"/>
    <property type="evidence" value="ECO:0007669"/>
    <property type="project" value="UniProtKB-UniRule"/>
</dbReference>
<dbReference type="GO" id="GO:0046872">
    <property type="term" value="F:metal ion binding"/>
    <property type="evidence" value="ECO:0007669"/>
    <property type="project" value="UniProtKB-KW"/>
</dbReference>
<comment type="cofactor">
    <cofactor evidence="2">
        <name>Mg(2+)</name>
        <dbReference type="ChEBI" id="CHEBI:18420"/>
    </cofactor>
</comment>
<evidence type="ECO:0000259" key="13">
    <source>
        <dbReference type="PROSITE" id="PS50880"/>
    </source>
</evidence>
<keyword evidence="8 11" id="KW-0238">DNA-binding</keyword>
<dbReference type="InterPro" id="IPR014721">
    <property type="entry name" value="Ribsml_uS5_D2-typ_fold_subgr"/>
</dbReference>
<dbReference type="InterPro" id="IPR013759">
    <property type="entry name" value="Topo_IIA_B_C"/>
</dbReference>
<dbReference type="HAMAP" id="MF_00938">
    <property type="entry name" value="ParE_type1"/>
    <property type="match status" value="1"/>
</dbReference>
<evidence type="ECO:0000256" key="2">
    <source>
        <dbReference type="ARBA" id="ARBA00001946"/>
    </source>
</evidence>
<dbReference type="PRINTS" id="PR01159">
    <property type="entry name" value="DNAGYRASEB"/>
</dbReference>
<proteinExistence type="inferred from homology"/>
<organism evidence="14 15">
    <name type="scientific">Commensalibacter intestini</name>
    <dbReference type="NCBI Taxonomy" id="479936"/>
    <lineage>
        <taxon>Bacteria</taxon>
        <taxon>Pseudomonadati</taxon>
        <taxon>Pseudomonadota</taxon>
        <taxon>Alphaproteobacteria</taxon>
        <taxon>Acetobacterales</taxon>
        <taxon>Acetobacteraceae</taxon>
    </lineage>
</organism>
<dbReference type="InterPro" id="IPR003594">
    <property type="entry name" value="HATPase_dom"/>
</dbReference>
<comment type="subunit">
    <text evidence="10 11">Heterotetramer composed of ParC and ParE.</text>
</comment>
<name>A0A251ZU81_9PROT</name>
<dbReference type="GO" id="GO:0006265">
    <property type="term" value="P:DNA topological change"/>
    <property type="evidence" value="ECO:0007669"/>
    <property type="project" value="UniProtKB-UniRule"/>
</dbReference>
<dbReference type="InterPro" id="IPR018522">
    <property type="entry name" value="TopoIIA_CS"/>
</dbReference>
<dbReference type="CDD" id="cd16928">
    <property type="entry name" value="HATPase_GyrB-like"/>
    <property type="match status" value="1"/>
</dbReference>
<keyword evidence="15" id="KW-1185">Reference proteome</keyword>
<dbReference type="CDD" id="cd00822">
    <property type="entry name" value="TopoII_Trans_DNA_gyrase"/>
    <property type="match status" value="1"/>
</dbReference>
<dbReference type="SMART" id="SM00433">
    <property type="entry name" value="TOP2c"/>
    <property type="match status" value="1"/>
</dbReference>
<feature type="compositionally biased region" description="Low complexity" evidence="12">
    <location>
        <begin position="18"/>
        <end position="27"/>
    </location>
</feature>
<keyword evidence="6" id="KW-0460">Magnesium</keyword>
<dbReference type="SUPFAM" id="SSF54211">
    <property type="entry name" value="Ribosomal protein S5 domain 2-like"/>
    <property type="match status" value="1"/>
</dbReference>
<dbReference type="AlphaFoldDB" id="A0A251ZU81"/>
<dbReference type="Gene3D" id="3.40.50.670">
    <property type="match status" value="1"/>
</dbReference>
<feature type="region of interest" description="Disordered" evidence="12">
    <location>
        <begin position="1"/>
        <end position="27"/>
    </location>
</feature>
<keyword evidence="4 11" id="KW-0547">Nucleotide-binding</keyword>
<dbReference type="SUPFAM" id="SSF55874">
    <property type="entry name" value="ATPase domain of HSP90 chaperone/DNA topoisomerase II/histidine kinase"/>
    <property type="match status" value="1"/>
</dbReference>
<evidence type="ECO:0000256" key="5">
    <source>
        <dbReference type="ARBA" id="ARBA00022840"/>
    </source>
</evidence>
<keyword evidence="9 11" id="KW-0413">Isomerase</keyword>
<dbReference type="PRINTS" id="PR00418">
    <property type="entry name" value="TPI2FAMILY"/>
</dbReference>
<evidence type="ECO:0000256" key="9">
    <source>
        <dbReference type="ARBA" id="ARBA00023235"/>
    </source>
</evidence>
<evidence type="ECO:0000256" key="7">
    <source>
        <dbReference type="ARBA" id="ARBA00023029"/>
    </source>
</evidence>
<dbReference type="PANTHER" id="PTHR45866:SF4">
    <property type="entry name" value="DNA TOPOISOMERASE 4 SUBUNIT B"/>
    <property type="match status" value="1"/>
</dbReference>
<evidence type="ECO:0000256" key="11">
    <source>
        <dbReference type="HAMAP-Rule" id="MF_00938"/>
    </source>
</evidence>
<dbReference type="GO" id="GO:0003677">
    <property type="term" value="F:DNA binding"/>
    <property type="evidence" value="ECO:0007669"/>
    <property type="project" value="UniProtKB-UniRule"/>
</dbReference>
<dbReference type="Pfam" id="PF00986">
    <property type="entry name" value="DNA_gyraseB_C"/>
    <property type="match status" value="1"/>
</dbReference>
<keyword evidence="3" id="KW-0479">Metal-binding</keyword>
<dbReference type="InterPro" id="IPR036890">
    <property type="entry name" value="HATPase_C_sf"/>
</dbReference>
<dbReference type="InterPro" id="IPR001241">
    <property type="entry name" value="Topo_IIA"/>
</dbReference>
<evidence type="ECO:0000256" key="10">
    <source>
        <dbReference type="ARBA" id="ARBA00063644"/>
    </source>
</evidence>
<feature type="binding site" evidence="11">
    <location>
        <position position="369"/>
    </location>
    <ligand>
        <name>ATP</name>
        <dbReference type="ChEBI" id="CHEBI:30616"/>
    </ligand>
</feature>
<feature type="binding site" evidence="11">
    <location>
        <position position="66"/>
    </location>
    <ligand>
        <name>ATP</name>
        <dbReference type="ChEBI" id="CHEBI:30616"/>
    </ligand>
</feature>
<protein>
    <recommendedName>
        <fullName evidence="11">DNA topoisomerase 4 subunit B</fullName>
        <ecNumber evidence="11">5.6.2.2</ecNumber>
    </recommendedName>
    <alternativeName>
        <fullName evidence="11">Topoisomerase IV subunit B</fullName>
    </alternativeName>
</protein>
<evidence type="ECO:0000256" key="1">
    <source>
        <dbReference type="ARBA" id="ARBA00000185"/>
    </source>
</evidence>
<dbReference type="Proteomes" id="UP000194946">
    <property type="component" value="Unassembled WGS sequence"/>
</dbReference>